<dbReference type="SUPFAM" id="SSF52540">
    <property type="entry name" value="P-loop containing nucleoside triphosphate hydrolases"/>
    <property type="match status" value="1"/>
</dbReference>
<dbReference type="CDD" id="cd18787">
    <property type="entry name" value="SF2_C_DEAD"/>
    <property type="match status" value="1"/>
</dbReference>
<reference evidence="3" key="1">
    <citation type="submission" date="2022-11" db="UniProtKB">
        <authorList>
            <consortium name="WormBaseParasite"/>
        </authorList>
    </citation>
    <scope>IDENTIFICATION</scope>
</reference>
<organism evidence="2 3">
    <name type="scientific">Panagrolaimus superbus</name>
    <dbReference type="NCBI Taxonomy" id="310955"/>
    <lineage>
        <taxon>Eukaryota</taxon>
        <taxon>Metazoa</taxon>
        <taxon>Ecdysozoa</taxon>
        <taxon>Nematoda</taxon>
        <taxon>Chromadorea</taxon>
        <taxon>Rhabditida</taxon>
        <taxon>Tylenchina</taxon>
        <taxon>Panagrolaimomorpha</taxon>
        <taxon>Panagrolaimoidea</taxon>
        <taxon>Panagrolaimidae</taxon>
        <taxon>Panagrolaimus</taxon>
    </lineage>
</organism>
<dbReference type="Gene3D" id="3.40.50.300">
    <property type="entry name" value="P-loop containing nucleotide triphosphate hydrolases"/>
    <property type="match status" value="1"/>
</dbReference>
<proteinExistence type="predicted"/>
<dbReference type="WBParaSite" id="PSU_v2.g12072.t1">
    <property type="protein sequence ID" value="PSU_v2.g12072.t1"/>
    <property type="gene ID" value="PSU_v2.g12072"/>
</dbReference>
<dbReference type="AlphaFoldDB" id="A0A914XYP4"/>
<evidence type="ECO:0000313" key="3">
    <source>
        <dbReference type="WBParaSite" id="PSU_v2.g12072.t1"/>
    </source>
</evidence>
<keyword evidence="2" id="KW-1185">Reference proteome</keyword>
<dbReference type="InterPro" id="IPR001650">
    <property type="entry name" value="Helicase_C-like"/>
</dbReference>
<dbReference type="PANTHER" id="PTHR47958">
    <property type="entry name" value="ATP-DEPENDENT RNA HELICASE DBP3"/>
    <property type="match status" value="1"/>
</dbReference>
<dbReference type="PROSITE" id="PS51194">
    <property type="entry name" value="HELICASE_CTER"/>
    <property type="match status" value="1"/>
</dbReference>
<dbReference type="Proteomes" id="UP000887577">
    <property type="component" value="Unplaced"/>
</dbReference>
<evidence type="ECO:0000259" key="1">
    <source>
        <dbReference type="PROSITE" id="PS51194"/>
    </source>
</evidence>
<feature type="domain" description="Helicase C-terminal" evidence="1">
    <location>
        <begin position="83"/>
        <end position="229"/>
    </location>
</feature>
<accession>A0A914XYP4</accession>
<dbReference type="SMART" id="SM00490">
    <property type="entry name" value="HELICc"/>
    <property type="match status" value="1"/>
</dbReference>
<sequence>MKEKATFATMLFSATSSISVMDYLNTNNYYQFIFGEANTVAISIKQRFWQVNSRAITKIVGAATGNIRILEYVPDEIAHPFDVLYHFIKRTNEGEKKKRFVVFVKRTCVADFIAQNESSKKFNRDAIEKRNRLLGQFIDGKVHVLVATQLLTRGTDMEVDYVINYDLPLNYFDFVHRCGRTGRNQQSGTAVTFVDLNNEDDYSRRVLRQIVLNFKQDLPKFLLEFAENAKISKEAEMEIRQNVAKNREINFN</sequence>
<dbReference type="InterPro" id="IPR027417">
    <property type="entry name" value="P-loop_NTPase"/>
</dbReference>
<protein>
    <submittedName>
        <fullName evidence="3">Helicase C-terminal domain-containing protein</fullName>
    </submittedName>
</protein>
<dbReference type="Pfam" id="PF00271">
    <property type="entry name" value="Helicase_C"/>
    <property type="match status" value="1"/>
</dbReference>
<name>A0A914XYP4_9BILA</name>
<evidence type="ECO:0000313" key="2">
    <source>
        <dbReference type="Proteomes" id="UP000887577"/>
    </source>
</evidence>